<protein>
    <submittedName>
        <fullName evidence="2">FJX1</fullName>
    </submittedName>
</protein>
<dbReference type="AlphaFoldDB" id="A0A812CIU0"/>
<dbReference type="Proteomes" id="UP000597762">
    <property type="component" value="Unassembled WGS sequence"/>
</dbReference>
<dbReference type="PRINTS" id="PR02072">
    <property type="entry name" value="4JOINTEDBOX1"/>
</dbReference>
<accession>A0A812CIU0</accession>
<comment type="caution">
    <text evidence="2">The sequence shown here is derived from an EMBL/GenBank/DDBJ whole genome shotgun (WGS) entry which is preliminary data.</text>
</comment>
<feature type="transmembrane region" description="Helical" evidence="1">
    <location>
        <begin position="234"/>
        <end position="254"/>
    </location>
</feature>
<feature type="transmembrane region" description="Helical" evidence="1">
    <location>
        <begin position="6"/>
        <end position="27"/>
    </location>
</feature>
<reference evidence="2" key="1">
    <citation type="submission" date="2021-01" db="EMBL/GenBank/DDBJ databases">
        <authorList>
            <person name="Li R."/>
            <person name="Bekaert M."/>
        </authorList>
    </citation>
    <scope>NUCLEOTIDE SEQUENCE</scope>
    <source>
        <strain evidence="2">Farmed</strain>
    </source>
</reference>
<gene>
    <name evidence="2" type="ORF">SPHA_36808</name>
</gene>
<dbReference type="EMBL" id="CAHIKZ030001618">
    <property type="protein sequence ID" value="CAE1269915.1"/>
    <property type="molecule type" value="Genomic_DNA"/>
</dbReference>
<organism evidence="2 3">
    <name type="scientific">Acanthosepion pharaonis</name>
    <name type="common">Pharaoh cuttlefish</name>
    <name type="synonym">Sepia pharaonis</name>
    <dbReference type="NCBI Taxonomy" id="158019"/>
    <lineage>
        <taxon>Eukaryota</taxon>
        <taxon>Metazoa</taxon>
        <taxon>Spiralia</taxon>
        <taxon>Lophotrochozoa</taxon>
        <taxon>Mollusca</taxon>
        <taxon>Cephalopoda</taxon>
        <taxon>Coleoidea</taxon>
        <taxon>Decapodiformes</taxon>
        <taxon>Sepiida</taxon>
        <taxon>Sepiina</taxon>
        <taxon>Sepiidae</taxon>
        <taxon>Acanthosepion</taxon>
    </lineage>
</organism>
<keyword evidence="1" id="KW-1133">Transmembrane helix</keyword>
<evidence type="ECO:0000313" key="2">
    <source>
        <dbReference type="EMBL" id="CAE1269915.1"/>
    </source>
</evidence>
<feature type="transmembrane region" description="Helical" evidence="1">
    <location>
        <begin position="274"/>
        <end position="296"/>
    </location>
</feature>
<name>A0A812CIU0_ACAPH</name>
<proteinExistence type="predicted"/>
<evidence type="ECO:0000313" key="3">
    <source>
        <dbReference type="Proteomes" id="UP000597762"/>
    </source>
</evidence>
<evidence type="ECO:0000256" key="1">
    <source>
        <dbReference type="SAM" id="Phobius"/>
    </source>
</evidence>
<keyword evidence="1" id="KW-0812">Transmembrane</keyword>
<dbReference type="InterPro" id="IPR024868">
    <property type="entry name" value="FJX1/FJ"/>
</dbReference>
<keyword evidence="1" id="KW-0472">Membrane</keyword>
<dbReference type="GO" id="GO:0007267">
    <property type="term" value="P:cell-cell signaling"/>
    <property type="evidence" value="ECO:0007669"/>
    <property type="project" value="TreeGrafter"/>
</dbReference>
<dbReference type="OrthoDB" id="10055077at2759"/>
<dbReference type="PANTHER" id="PTHR13147:SF5">
    <property type="entry name" value="FOUR-JOINTED BOX PROTEIN 1"/>
    <property type="match status" value="1"/>
</dbReference>
<dbReference type="GO" id="GO:0005615">
    <property type="term" value="C:extracellular space"/>
    <property type="evidence" value="ECO:0007669"/>
    <property type="project" value="TreeGrafter"/>
</dbReference>
<dbReference type="PANTHER" id="PTHR13147">
    <property type="entry name" value="FOUR-JOINTED BOX PROTEIN 1"/>
    <property type="match status" value="1"/>
</dbReference>
<keyword evidence="3" id="KW-1185">Reference proteome</keyword>
<sequence length="306" mass="35418">MWFISFLFYKLIFLFTYVVHFFCLPAYHFGSSSGSLKKELEKIKKTHVHELKPPLWNKCGRPKNGFVILDDGSYMCARYRDPHSKLVFGEVLSFYLSRLLGLDNIPVVSLSQVNHSLLQWKGIDFNRLKWKEGNLVALIQWIPGISTVRSHVKMPEAIYNAYLQKEPLTGANLNLMKLNDTAISDIVQWGNMLIFDYLTGNYDRYFTAFGIKLQTINNFPSIYSLPIKQYLSSYSFVSIFSSYFLLNSILPLIIYSCLFLSPNSSFFSLRFWQLLVTLINTATSLKMAIMFTCVCIPKDKIKIMLF</sequence>